<comment type="similarity">
    <text evidence="2">Belongs to the bacterial solute-binding protein 2 family.</text>
</comment>
<dbReference type="InterPro" id="IPR028082">
    <property type="entry name" value="Peripla_BP_I"/>
</dbReference>
<dbReference type="Pfam" id="PF13407">
    <property type="entry name" value="Peripla_BP_4"/>
    <property type="match status" value="1"/>
</dbReference>
<evidence type="ECO:0000256" key="1">
    <source>
        <dbReference type="ARBA" id="ARBA00004196"/>
    </source>
</evidence>
<dbReference type="InterPro" id="IPR025997">
    <property type="entry name" value="SBP_2_dom"/>
</dbReference>
<dbReference type="GO" id="GO:0030246">
    <property type="term" value="F:carbohydrate binding"/>
    <property type="evidence" value="ECO:0007669"/>
    <property type="project" value="TreeGrafter"/>
</dbReference>
<dbReference type="STRING" id="460384.SAMN05216313_102323"/>
<dbReference type="Proteomes" id="UP000198508">
    <property type="component" value="Unassembled WGS sequence"/>
</dbReference>
<evidence type="ECO:0000313" key="5">
    <source>
        <dbReference type="Proteomes" id="UP000198508"/>
    </source>
</evidence>
<dbReference type="AlphaFoldDB" id="A0A1I0C6H5"/>
<dbReference type="InterPro" id="IPR050555">
    <property type="entry name" value="Bact_Solute-Bind_Prot2"/>
</dbReference>
<evidence type="ECO:0000313" key="4">
    <source>
        <dbReference type="EMBL" id="SET15029.1"/>
    </source>
</evidence>
<protein>
    <submittedName>
        <fullName evidence="4">Ribose transport system substrate-binding protein</fullName>
    </submittedName>
</protein>
<dbReference type="PANTHER" id="PTHR30036">
    <property type="entry name" value="D-XYLOSE-BINDING PERIPLASMIC PROTEIN"/>
    <property type="match status" value="1"/>
</dbReference>
<name>A0A1I0C6H5_9FIRM</name>
<dbReference type="EMBL" id="FOIM01000002">
    <property type="protein sequence ID" value="SET15029.1"/>
    <property type="molecule type" value="Genomic_DNA"/>
</dbReference>
<evidence type="ECO:0000259" key="3">
    <source>
        <dbReference type="Pfam" id="PF13407"/>
    </source>
</evidence>
<dbReference type="Gene3D" id="3.40.50.2300">
    <property type="match status" value="2"/>
</dbReference>
<accession>A0A1I0C6H5</accession>
<sequence length="326" mass="36504">MNVMSKNEKILWALSACALVLLFLMSSTNLIIKEKKVEIHPISVIIEDSNDDFYGNFRKGMDKAALEYHADISFITLYERNDQEQQLELINREIKDGAKAVILTPVNERETIRALDRTSLNSPLVVLGSQVPNEIVVANVAVDGYEMGEKLGNAVAAHEPKENPVYLFTDGLEYGLNLRVYDGVRTVLEQAGFTCTLVERRDGDTYRGVIEETVYPGSGRAAIVALDTPSLGEAAQILEDSSVYHQYITGLYGVGGTTALLNQLDQGIITGLVTYNRYDEGYLSVERAVEAIEGSRQREQILLDSYYIEKPQLRDKQYEKMLYPMD</sequence>
<dbReference type="GO" id="GO:0030288">
    <property type="term" value="C:outer membrane-bounded periplasmic space"/>
    <property type="evidence" value="ECO:0007669"/>
    <property type="project" value="TreeGrafter"/>
</dbReference>
<gene>
    <name evidence="4" type="ORF">SAMN05216313_102323</name>
</gene>
<keyword evidence="5" id="KW-1185">Reference proteome</keyword>
<organism evidence="4 5">
    <name type="scientific">Enterocloster lavalensis</name>
    <dbReference type="NCBI Taxonomy" id="460384"/>
    <lineage>
        <taxon>Bacteria</taxon>
        <taxon>Bacillati</taxon>
        <taxon>Bacillota</taxon>
        <taxon>Clostridia</taxon>
        <taxon>Lachnospirales</taxon>
        <taxon>Lachnospiraceae</taxon>
        <taxon>Enterocloster</taxon>
    </lineage>
</organism>
<comment type="subcellular location">
    <subcellularLocation>
        <location evidence="1">Cell envelope</location>
    </subcellularLocation>
</comment>
<reference evidence="5" key="1">
    <citation type="submission" date="2016-10" db="EMBL/GenBank/DDBJ databases">
        <authorList>
            <person name="Varghese N."/>
            <person name="Submissions S."/>
        </authorList>
    </citation>
    <scope>NUCLEOTIDE SEQUENCE [LARGE SCALE GENOMIC DNA]</scope>
    <source>
        <strain evidence="5">NLAE-zl-G277</strain>
    </source>
</reference>
<dbReference type="SUPFAM" id="SSF53822">
    <property type="entry name" value="Periplasmic binding protein-like I"/>
    <property type="match status" value="1"/>
</dbReference>
<feature type="domain" description="Periplasmic binding protein" evidence="3">
    <location>
        <begin position="42"/>
        <end position="294"/>
    </location>
</feature>
<evidence type="ECO:0000256" key="2">
    <source>
        <dbReference type="ARBA" id="ARBA00007639"/>
    </source>
</evidence>
<proteinExistence type="inferred from homology"/>
<dbReference type="PANTHER" id="PTHR30036:SF7">
    <property type="entry name" value="ABC TRANSPORTER PERIPLASMIC-BINDING PROTEIN YPHF"/>
    <property type="match status" value="1"/>
</dbReference>